<keyword evidence="2" id="KW-1185">Reference proteome</keyword>
<proteinExistence type="predicted"/>
<reference evidence="2" key="1">
    <citation type="journal article" date="2015" name="Genome Announc.">
        <title>Draft Genome Sequence of an Anaerobic Ammonium-Oxidizing Bacterium, "Candidatus Brocadia sinica".</title>
        <authorList>
            <person name="Oshiki M."/>
            <person name="Shinyako-Hata K."/>
            <person name="Satoh H."/>
            <person name="Okabe S."/>
        </authorList>
    </citation>
    <scope>NUCLEOTIDE SEQUENCE [LARGE SCALE GENOMIC DNA]</scope>
    <source>
        <strain evidence="2">JPN1</strain>
    </source>
</reference>
<comment type="caution">
    <text evidence="1">The sequence shown here is derived from an EMBL/GenBank/DDBJ whole genome shotgun (WGS) entry which is preliminary data.</text>
</comment>
<evidence type="ECO:0000313" key="1">
    <source>
        <dbReference type="EMBL" id="GAN34422.1"/>
    </source>
</evidence>
<protein>
    <submittedName>
        <fullName evidence="1">Uncharacterized protein</fullName>
    </submittedName>
</protein>
<sequence>MLPYDGEPILKRRKDAGIIVWNVLAHFVPLSN</sequence>
<organism evidence="1 2">
    <name type="scientific">Candidatus Brocadia sinica JPN1</name>
    <dbReference type="NCBI Taxonomy" id="1197129"/>
    <lineage>
        <taxon>Bacteria</taxon>
        <taxon>Pseudomonadati</taxon>
        <taxon>Planctomycetota</taxon>
        <taxon>Candidatus Brocadiia</taxon>
        <taxon>Candidatus Brocadiales</taxon>
        <taxon>Candidatus Brocadiaceae</taxon>
        <taxon>Candidatus Brocadia</taxon>
    </lineage>
</organism>
<dbReference type="Proteomes" id="UP000032309">
    <property type="component" value="Unassembled WGS sequence"/>
</dbReference>
<dbReference type="EMBL" id="BAFN01000001">
    <property type="protein sequence ID" value="GAN34422.1"/>
    <property type="molecule type" value="Genomic_DNA"/>
</dbReference>
<accession>A0ABQ0K122</accession>
<evidence type="ECO:0000313" key="2">
    <source>
        <dbReference type="Proteomes" id="UP000032309"/>
    </source>
</evidence>
<gene>
    <name evidence="1" type="ORF">BROSI_A2958</name>
</gene>
<name>A0ABQ0K122_9BACT</name>